<feature type="domain" description="Methyltransferase" evidence="4">
    <location>
        <begin position="47"/>
        <end position="147"/>
    </location>
</feature>
<comment type="similarity">
    <text evidence="1">Belongs to the methyltransferase superfamily.</text>
</comment>
<dbReference type="Gene3D" id="3.40.50.150">
    <property type="entry name" value="Vaccinia Virus protein VP39"/>
    <property type="match status" value="1"/>
</dbReference>
<keyword evidence="6" id="KW-1185">Reference proteome</keyword>
<evidence type="ECO:0000256" key="1">
    <source>
        <dbReference type="ARBA" id="ARBA00008361"/>
    </source>
</evidence>
<evidence type="ECO:0000259" key="4">
    <source>
        <dbReference type="Pfam" id="PF13649"/>
    </source>
</evidence>
<accession>A0AAE0P3J0</accession>
<dbReference type="AlphaFoldDB" id="A0AAE0P3J0"/>
<name>A0AAE0P3J0_9PEZI</name>
<organism evidence="5 6">
    <name type="scientific">Podospora didyma</name>
    <dbReference type="NCBI Taxonomy" id="330526"/>
    <lineage>
        <taxon>Eukaryota</taxon>
        <taxon>Fungi</taxon>
        <taxon>Dikarya</taxon>
        <taxon>Ascomycota</taxon>
        <taxon>Pezizomycotina</taxon>
        <taxon>Sordariomycetes</taxon>
        <taxon>Sordariomycetidae</taxon>
        <taxon>Sordariales</taxon>
        <taxon>Podosporaceae</taxon>
        <taxon>Podospora</taxon>
    </lineage>
</organism>
<protein>
    <submittedName>
        <fullName evidence="5">S-adenosyl-L-methionine-dependent methyltransferase</fullName>
    </submittedName>
</protein>
<dbReference type="InterPro" id="IPR029063">
    <property type="entry name" value="SAM-dependent_MTases_sf"/>
</dbReference>
<dbReference type="PANTHER" id="PTHR12176:SF80">
    <property type="entry name" value="EEF1A LYSINE METHYLTRANSFERASE 4"/>
    <property type="match status" value="1"/>
</dbReference>
<dbReference type="GO" id="GO:0008168">
    <property type="term" value="F:methyltransferase activity"/>
    <property type="evidence" value="ECO:0007669"/>
    <property type="project" value="UniProtKB-KW"/>
</dbReference>
<reference evidence="5" key="1">
    <citation type="journal article" date="2023" name="Mol. Phylogenet. Evol.">
        <title>Genome-scale phylogeny and comparative genomics of the fungal order Sordariales.</title>
        <authorList>
            <person name="Hensen N."/>
            <person name="Bonometti L."/>
            <person name="Westerberg I."/>
            <person name="Brannstrom I.O."/>
            <person name="Guillou S."/>
            <person name="Cros-Aarteil S."/>
            <person name="Calhoun S."/>
            <person name="Haridas S."/>
            <person name="Kuo A."/>
            <person name="Mondo S."/>
            <person name="Pangilinan J."/>
            <person name="Riley R."/>
            <person name="LaButti K."/>
            <person name="Andreopoulos B."/>
            <person name="Lipzen A."/>
            <person name="Chen C."/>
            <person name="Yan M."/>
            <person name="Daum C."/>
            <person name="Ng V."/>
            <person name="Clum A."/>
            <person name="Steindorff A."/>
            <person name="Ohm R.A."/>
            <person name="Martin F."/>
            <person name="Silar P."/>
            <person name="Natvig D.O."/>
            <person name="Lalanne C."/>
            <person name="Gautier V."/>
            <person name="Ament-Velasquez S.L."/>
            <person name="Kruys A."/>
            <person name="Hutchinson M.I."/>
            <person name="Powell A.J."/>
            <person name="Barry K."/>
            <person name="Miller A.N."/>
            <person name="Grigoriev I.V."/>
            <person name="Debuchy R."/>
            <person name="Gladieux P."/>
            <person name="Hiltunen Thoren M."/>
            <person name="Johannesson H."/>
        </authorList>
    </citation>
    <scope>NUCLEOTIDE SEQUENCE</scope>
    <source>
        <strain evidence="5">CBS 232.78</strain>
    </source>
</reference>
<sequence>MPSDYEKQSYWHTRFASEKSFEWLIPSATFMDIIEPHLQQLPSSAAILHFGLGTSDLQNHLRKRGFTNITNADYEELAIEHGRQRELDAFGDVQMTYLVADATCLDMPERQFDLVVDKCAADAISCGGSDALLSAAQEIAKYLAPDGIWISLSYSASRFELPQLPFEVQVISRIPAPKLKPTDPDIYHYCYLLRPKRHPGSWEIPESSL</sequence>
<proteinExistence type="inferred from homology"/>
<dbReference type="GO" id="GO:0032259">
    <property type="term" value="P:methylation"/>
    <property type="evidence" value="ECO:0007669"/>
    <property type="project" value="UniProtKB-KW"/>
</dbReference>
<dbReference type="Pfam" id="PF13649">
    <property type="entry name" value="Methyltransf_25"/>
    <property type="match status" value="1"/>
</dbReference>
<evidence type="ECO:0000313" key="6">
    <source>
        <dbReference type="Proteomes" id="UP001285441"/>
    </source>
</evidence>
<dbReference type="InterPro" id="IPR041698">
    <property type="entry name" value="Methyltransf_25"/>
</dbReference>
<dbReference type="InterPro" id="IPR051419">
    <property type="entry name" value="Lys/N-term_MeTrsfase_sf"/>
</dbReference>
<dbReference type="EMBL" id="JAULSW010000001">
    <property type="protein sequence ID" value="KAK3392681.1"/>
    <property type="molecule type" value="Genomic_DNA"/>
</dbReference>
<evidence type="ECO:0000256" key="2">
    <source>
        <dbReference type="ARBA" id="ARBA00022603"/>
    </source>
</evidence>
<dbReference type="Proteomes" id="UP001285441">
    <property type="component" value="Unassembled WGS sequence"/>
</dbReference>
<gene>
    <name evidence="5" type="ORF">B0H63DRAFT_456387</name>
</gene>
<dbReference type="PANTHER" id="PTHR12176">
    <property type="entry name" value="SAM-DEPENDENT METHYLTRANSFERASE SUPERFAMILY PROTEIN"/>
    <property type="match status" value="1"/>
</dbReference>
<keyword evidence="3" id="KW-0808">Transferase</keyword>
<keyword evidence="2 5" id="KW-0489">Methyltransferase</keyword>
<evidence type="ECO:0000313" key="5">
    <source>
        <dbReference type="EMBL" id="KAK3392681.1"/>
    </source>
</evidence>
<reference evidence="5" key="2">
    <citation type="submission" date="2023-06" db="EMBL/GenBank/DDBJ databases">
        <authorList>
            <consortium name="Lawrence Berkeley National Laboratory"/>
            <person name="Haridas S."/>
            <person name="Hensen N."/>
            <person name="Bonometti L."/>
            <person name="Westerberg I."/>
            <person name="Brannstrom I.O."/>
            <person name="Guillou S."/>
            <person name="Cros-Aarteil S."/>
            <person name="Calhoun S."/>
            <person name="Kuo A."/>
            <person name="Mondo S."/>
            <person name="Pangilinan J."/>
            <person name="Riley R."/>
            <person name="LaButti K."/>
            <person name="Andreopoulos B."/>
            <person name="Lipzen A."/>
            <person name="Chen C."/>
            <person name="Yanf M."/>
            <person name="Daum C."/>
            <person name="Ng V."/>
            <person name="Clum A."/>
            <person name="Steindorff A."/>
            <person name="Ohm R."/>
            <person name="Martin F."/>
            <person name="Silar P."/>
            <person name="Natvig D."/>
            <person name="Lalanne C."/>
            <person name="Gautier V."/>
            <person name="Ament-velasquez S.L."/>
            <person name="Kruys A."/>
            <person name="Hutchinson M.I."/>
            <person name="Powell A.J."/>
            <person name="Barry K."/>
            <person name="Miller A.N."/>
            <person name="Grigoriev I.V."/>
            <person name="Debuchy R."/>
            <person name="Gladieux P."/>
            <person name="Thoren M.H."/>
            <person name="Johannesson H."/>
        </authorList>
    </citation>
    <scope>NUCLEOTIDE SEQUENCE</scope>
    <source>
        <strain evidence="5">CBS 232.78</strain>
    </source>
</reference>
<evidence type="ECO:0000256" key="3">
    <source>
        <dbReference type="ARBA" id="ARBA00022679"/>
    </source>
</evidence>
<dbReference type="SUPFAM" id="SSF53335">
    <property type="entry name" value="S-adenosyl-L-methionine-dependent methyltransferases"/>
    <property type="match status" value="1"/>
</dbReference>
<comment type="caution">
    <text evidence="5">The sequence shown here is derived from an EMBL/GenBank/DDBJ whole genome shotgun (WGS) entry which is preliminary data.</text>
</comment>